<evidence type="ECO:0000256" key="6">
    <source>
        <dbReference type="SAM" id="MobiDB-lite"/>
    </source>
</evidence>
<dbReference type="CDD" id="cd13132">
    <property type="entry name" value="MATE_eukaryotic"/>
    <property type="match status" value="1"/>
</dbReference>
<feature type="transmembrane region" description="Helical" evidence="7">
    <location>
        <begin position="222"/>
        <end position="245"/>
    </location>
</feature>
<feature type="transmembrane region" description="Helical" evidence="7">
    <location>
        <begin position="335"/>
        <end position="360"/>
    </location>
</feature>
<feature type="transmembrane region" description="Helical" evidence="7">
    <location>
        <begin position="372"/>
        <end position="395"/>
    </location>
</feature>
<proteinExistence type="inferred from homology"/>
<feature type="transmembrane region" description="Helical" evidence="7">
    <location>
        <begin position="257"/>
        <end position="276"/>
    </location>
</feature>
<organism evidence="8 9">
    <name type="scientific">Purpureocillium lilacinum</name>
    <name type="common">Paecilomyces lilacinus</name>
    <dbReference type="NCBI Taxonomy" id="33203"/>
    <lineage>
        <taxon>Eukaryota</taxon>
        <taxon>Fungi</taxon>
        <taxon>Dikarya</taxon>
        <taxon>Ascomycota</taxon>
        <taxon>Pezizomycotina</taxon>
        <taxon>Sordariomycetes</taxon>
        <taxon>Hypocreomycetidae</taxon>
        <taxon>Hypocreales</taxon>
        <taxon>Ophiocordycipitaceae</taxon>
        <taxon>Purpureocillium</taxon>
    </lineage>
</organism>
<keyword evidence="3 7" id="KW-0812">Transmembrane</keyword>
<name>A0ABR0C8Z3_PURLI</name>
<feature type="region of interest" description="Disordered" evidence="6">
    <location>
        <begin position="1"/>
        <end position="41"/>
    </location>
</feature>
<feature type="transmembrane region" description="Helical" evidence="7">
    <location>
        <begin position="188"/>
        <end position="210"/>
    </location>
</feature>
<comment type="caution">
    <text evidence="8">The sequence shown here is derived from an EMBL/GenBank/DDBJ whole genome shotgun (WGS) entry which is preliminary data.</text>
</comment>
<evidence type="ECO:0000256" key="2">
    <source>
        <dbReference type="ARBA" id="ARBA00010199"/>
    </source>
</evidence>
<feature type="transmembrane region" description="Helical" evidence="7">
    <location>
        <begin position="297"/>
        <end position="315"/>
    </location>
</feature>
<evidence type="ECO:0000313" key="9">
    <source>
        <dbReference type="Proteomes" id="UP001287286"/>
    </source>
</evidence>
<dbReference type="EMBL" id="JAWRVI010000007">
    <property type="protein sequence ID" value="KAK4092747.1"/>
    <property type="molecule type" value="Genomic_DNA"/>
</dbReference>
<reference evidence="8 9" key="1">
    <citation type="journal article" date="2024" name="Microbiol. Resour. Announc.">
        <title>Genome annotations for the ascomycete fungi Trichoderma harzianum, Trichoderma aggressivum, and Purpureocillium lilacinum.</title>
        <authorList>
            <person name="Beijen E.P.W."/>
            <person name="Ohm R.A."/>
        </authorList>
    </citation>
    <scope>NUCLEOTIDE SEQUENCE [LARGE SCALE GENOMIC DNA]</scope>
    <source>
        <strain evidence="8 9">CBS 150709</strain>
    </source>
</reference>
<evidence type="ECO:0000313" key="8">
    <source>
        <dbReference type="EMBL" id="KAK4092747.1"/>
    </source>
</evidence>
<comment type="similarity">
    <text evidence="2">Belongs to the multi antimicrobial extrusion (MATE) (TC 2.A.66.1) family.</text>
</comment>
<dbReference type="NCBIfam" id="TIGR00797">
    <property type="entry name" value="matE"/>
    <property type="match status" value="1"/>
</dbReference>
<feature type="transmembrane region" description="Helical" evidence="7">
    <location>
        <begin position="77"/>
        <end position="94"/>
    </location>
</feature>
<feature type="transmembrane region" description="Helical" evidence="7">
    <location>
        <begin position="415"/>
        <end position="437"/>
    </location>
</feature>
<evidence type="ECO:0000256" key="5">
    <source>
        <dbReference type="ARBA" id="ARBA00023136"/>
    </source>
</evidence>
<feature type="transmembrane region" description="Helical" evidence="7">
    <location>
        <begin position="449"/>
        <end position="469"/>
    </location>
</feature>
<dbReference type="PANTHER" id="PTHR11206">
    <property type="entry name" value="MULTIDRUG RESISTANCE PROTEIN"/>
    <property type="match status" value="1"/>
</dbReference>
<evidence type="ECO:0000256" key="1">
    <source>
        <dbReference type="ARBA" id="ARBA00004141"/>
    </source>
</evidence>
<accession>A0ABR0C8Z3</accession>
<keyword evidence="9" id="KW-1185">Reference proteome</keyword>
<dbReference type="Pfam" id="PF01554">
    <property type="entry name" value="MatE"/>
    <property type="match status" value="2"/>
</dbReference>
<dbReference type="InterPro" id="IPR002528">
    <property type="entry name" value="MATE_fam"/>
</dbReference>
<evidence type="ECO:0000256" key="4">
    <source>
        <dbReference type="ARBA" id="ARBA00022989"/>
    </source>
</evidence>
<keyword evidence="4 7" id="KW-1133">Transmembrane helix</keyword>
<keyword evidence="5 7" id="KW-0472">Membrane</keyword>
<feature type="transmembrane region" description="Helical" evidence="7">
    <location>
        <begin position="159"/>
        <end position="176"/>
    </location>
</feature>
<sequence>MALPCRVRPTQDGENDEHPAILDEEPTEETPLVGSSDSCNTSKWPYCVSERSMEGNTEQSEADPHDRDSWQHESKTIICYAAPLVITFLLQYSIDVSSIFVAGRLGKVELGAVSLANMSASITCFAAFQGLATSLDTLCAQAFGSGQRQLVGLYCQRMMMFLLCLSVPIAILWYASEPVLLKIVPDTNTAHLCSLYLRVLVFAIPGYAAFETGKRFLQAQGLFSATTYILLIGAPFNAILMWLLVWKLELGFVGAPISVAITRTLLPVLLVLYVRYSKGSQYWGGFTKRAFANFRSMIRLSLPGMVMVEAEWLVFEIITLLSTRFGIEYLAAQSIIFTLTTLSYQILFSLSIAASTRVACLIGAGRVKDARLAAKVVVITSCLSTLPISLVWLTLRHKLPYMFTEDEGVAGLVTQTLPVIAVMVLFDGLGAVAHGLLRGIGRQSIGGPASLVAYYAVSLPLALGIGIGLDWRIEGLWLGCTIGLVVVSFIEYAYLLMADWQKAVLEAASRNSAG</sequence>
<gene>
    <name evidence="8" type="ORF">Purlil1_2672</name>
</gene>
<feature type="transmembrane region" description="Helical" evidence="7">
    <location>
        <begin position="114"/>
        <end position="138"/>
    </location>
</feature>
<protein>
    <recommendedName>
        <fullName evidence="10">MATE efflux family protein subfamily</fullName>
    </recommendedName>
</protein>
<comment type="subcellular location">
    <subcellularLocation>
        <location evidence="1">Membrane</location>
        <topology evidence="1">Multi-pass membrane protein</topology>
    </subcellularLocation>
</comment>
<dbReference type="Proteomes" id="UP001287286">
    <property type="component" value="Unassembled WGS sequence"/>
</dbReference>
<evidence type="ECO:0000256" key="3">
    <source>
        <dbReference type="ARBA" id="ARBA00022692"/>
    </source>
</evidence>
<feature type="transmembrane region" description="Helical" evidence="7">
    <location>
        <begin position="475"/>
        <end position="495"/>
    </location>
</feature>
<evidence type="ECO:0008006" key="10">
    <source>
        <dbReference type="Google" id="ProtNLM"/>
    </source>
</evidence>
<evidence type="ECO:0000256" key="7">
    <source>
        <dbReference type="SAM" id="Phobius"/>
    </source>
</evidence>
<dbReference type="InterPro" id="IPR045069">
    <property type="entry name" value="MATE_euk"/>
</dbReference>